<dbReference type="InterPro" id="IPR029058">
    <property type="entry name" value="AB_hydrolase_fold"/>
</dbReference>
<evidence type="ECO:0000259" key="2">
    <source>
        <dbReference type="Pfam" id="PF09994"/>
    </source>
</evidence>
<dbReference type="AlphaFoldDB" id="A0A6G1G4S1"/>
<evidence type="ECO:0000256" key="1">
    <source>
        <dbReference type="SAM" id="MobiDB-lite"/>
    </source>
</evidence>
<reference evidence="5" key="2">
    <citation type="submission" date="2020-04" db="EMBL/GenBank/DDBJ databases">
        <authorList>
            <consortium name="NCBI Genome Project"/>
        </authorList>
    </citation>
    <scope>NUCLEOTIDE SEQUENCE</scope>
    <source>
        <strain evidence="5">CBS 781.70</strain>
    </source>
</reference>
<feature type="region of interest" description="Disordered" evidence="1">
    <location>
        <begin position="122"/>
        <end position="142"/>
    </location>
</feature>
<dbReference type="Proteomes" id="UP000504638">
    <property type="component" value="Unplaced"/>
</dbReference>
<dbReference type="InterPro" id="IPR018712">
    <property type="entry name" value="Tle1-like_cat"/>
</dbReference>
<feature type="domain" description="T6SS Phospholipase effector Tle1-like catalytic" evidence="2">
    <location>
        <begin position="7"/>
        <end position="268"/>
    </location>
</feature>
<dbReference type="GeneID" id="54419945"/>
<evidence type="ECO:0000313" key="5">
    <source>
        <dbReference type="RefSeq" id="XP_033534547.1"/>
    </source>
</evidence>
<dbReference type="RefSeq" id="XP_033534547.1">
    <property type="nucleotide sequence ID" value="XM_033679375.1"/>
</dbReference>
<reference evidence="3 5" key="1">
    <citation type="submission" date="2020-01" db="EMBL/GenBank/DDBJ databases">
        <authorList>
            <consortium name="DOE Joint Genome Institute"/>
            <person name="Haridas S."/>
            <person name="Albert R."/>
            <person name="Binder M."/>
            <person name="Bloem J."/>
            <person name="Labutti K."/>
            <person name="Salamov A."/>
            <person name="Andreopoulos B."/>
            <person name="Baker S.E."/>
            <person name="Barry K."/>
            <person name="Bills G."/>
            <person name="Bluhm B.H."/>
            <person name="Cannon C."/>
            <person name="Castanera R."/>
            <person name="Culley D.E."/>
            <person name="Daum C."/>
            <person name="Ezra D."/>
            <person name="Gonzalez J.B."/>
            <person name="Henrissat B."/>
            <person name="Kuo A."/>
            <person name="Liang C."/>
            <person name="Lipzen A."/>
            <person name="Lutzoni F."/>
            <person name="Magnuson J."/>
            <person name="Mondo S."/>
            <person name="Nolan M."/>
            <person name="Ohm R."/>
            <person name="Pangilinan J."/>
            <person name="Park H.-J."/>
            <person name="Ramirez L."/>
            <person name="Alfaro M."/>
            <person name="Sun H."/>
            <person name="Tritt A."/>
            <person name="Yoshinaga Y."/>
            <person name="Zwiers L.-H."/>
            <person name="Turgeon B.G."/>
            <person name="Goodwin S.B."/>
            <person name="Spatafora J.W."/>
            <person name="Crous P.W."/>
            <person name="Grigoriev I.V."/>
        </authorList>
    </citation>
    <scope>NUCLEOTIDE SEQUENCE</scope>
    <source>
        <strain evidence="3 5">CBS 781.70</strain>
    </source>
</reference>
<name>A0A6G1G4S1_9PEZI</name>
<sequence>MINGQIAVPSNVTRLSRAIKSESFDGIQQVVYYHAGVGTSGSILNRIAVGATGEGIESDVREGYSFICNNWAPGDEIFLMGFSRGAFTARSIAGLVGEIGVLTKKGLHELVEIYHDVTHRRDRRYRPRNPDRPFPNKPSASDPMYRIELERRGLTTLDVSVKAIAVWDTVGSLGAPRVPILTRLGIQTEESKDMQFHDTKLSIGVENAFQALALDERRGMFSPAVWEKPRGNNTTLRQVWFPGVHSSVGGGQDDMNLSNISLAWMMAQLEPFIDMDTDYVLRQEDMNIRWYKEGRMRVRPWSFGHFPESMRGVYSIAGGTTRTPGRYYAIDPPTGEESDRPLRDTCEYVHPSVRTRIRLRGPGRDDRGPYEPEALDDWKLMIEYPPEDPEGRHSKPRVFWRARFREEAVSTRVLPEAPLWGVEKQLLALDPETEEYVYRPPPSRRRDRG</sequence>
<reference evidence="5" key="3">
    <citation type="submission" date="2025-04" db="UniProtKB">
        <authorList>
            <consortium name="RefSeq"/>
        </authorList>
    </citation>
    <scope>IDENTIFICATION</scope>
    <source>
        <strain evidence="5">CBS 781.70</strain>
    </source>
</reference>
<accession>A0A6G1G4S1</accession>
<dbReference type="PANTHER" id="PTHR33840:SF1">
    <property type="entry name" value="TLE1 PHOSPHOLIPASE DOMAIN-CONTAINING PROTEIN"/>
    <property type="match status" value="1"/>
</dbReference>
<dbReference type="SUPFAM" id="SSF53474">
    <property type="entry name" value="alpha/beta-Hydrolases"/>
    <property type="match status" value="1"/>
</dbReference>
<dbReference type="OrthoDB" id="3057168at2759"/>
<evidence type="ECO:0000313" key="3">
    <source>
        <dbReference type="EMBL" id="KAF1812916.1"/>
    </source>
</evidence>
<keyword evidence="4" id="KW-1185">Reference proteome</keyword>
<dbReference type="Pfam" id="PF09994">
    <property type="entry name" value="T6SS_Tle1-like_cat"/>
    <property type="match status" value="1"/>
</dbReference>
<proteinExistence type="predicted"/>
<organism evidence="3">
    <name type="scientific">Eremomyces bilateralis CBS 781.70</name>
    <dbReference type="NCBI Taxonomy" id="1392243"/>
    <lineage>
        <taxon>Eukaryota</taxon>
        <taxon>Fungi</taxon>
        <taxon>Dikarya</taxon>
        <taxon>Ascomycota</taxon>
        <taxon>Pezizomycotina</taxon>
        <taxon>Dothideomycetes</taxon>
        <taxon>Dothideomycetes incertae sedis</taxon>
        <taxon>Eremomycetales</taxon>
        <taxon>Eremomycetaceae</taxon>
        <taxon>Eremomyces</taxon>
    </lineage>
</organism>
<gene>
    <name evidence="3 5" type="ORF">P152DRAFT_458097</name>
</gene>
<dbReference type="EMBL" id="ML975156">
    <property type="protein sequence ID" value="KAF1812916.1"/>
    <property type="molecule type" value="Genomic_DNA"/>
</dbReference>
<dbReference type="PANTHER" id="PTHR33840">
    <property type="match status" value="1"/>
</dbReference>
<evidence type="ECO:0000313" key="4">
    <source>
        <dbReference type="Proteomes" id="UP000504638"/>
    </source>
</evidence>
<protein>
    <recommendedName>
        <fullName evidence="2">T6SS Phospholipase effector Tle1-like catalytic domain-containing protein</fullName>
    </recommendedName>
</protein>